<comment type="caution">
    <text evidence="1">The sequence shown here is derived from an EMBL/GenBank/DDBJ whole genome shotgun (WGS) entry which is preliminary data.</text>
</comment>
<reference evidence="1 2" key="1">
    <citation type="submission" date="2022-12" db="EMBL/GenBank/DDBJ databases">
        <title>Genomic features and morphological characterization of a novel Knufia sp. strain isolated from spacecraft assembly facility.</title>
        <authorList>
            <person name="Teixeira M."/>
            <person name="Chander A.M."/>
            <person name="Stajich J.E."/>
            <person name="Venkateswaran K."/>
        </authorList>
    </citation>
    <scope>NUCLEOTIDE SEQUENCE [LARGE SCALE GENOMIC DNA]</scope>
    <source>
        <strain evidence="1 2">FJI-L2-BK-P2</strain>
    </source>
</reference>
<organism evidence="1 2">
    <name type="scientific">Knufia fluminis</name>
    <dbReference type="NCBI Taxonomy" id="191047"/>
    <lineage>
        <taxon>Eukaryota</taxon>
        <taxon>Fungi</taxon>
        <taxon>Dikarya</taxon>
        <taxon>Ascomycota</taxon>
        <taxon>Pezizomycotina</taxon>
        <taxon>Eurotiomycetes</taxon>
        <taxon>Chaetothyriomycetidae</taxon>
        <taxon>Chaetothyriales</taxon>
        <taxon>Trichomeriaceae</taxon>
        <taxon>Knufia</taxon>
    </lineage>
</organism>
<name>A0AAN8I1A1_9EURO</name>
<evidence type="ECO:0000313" key="2">
    <source>
        <dbReference type="Proteomes" id="UP001316803"/>
    </source>
</evidence>
<dbReference type="Proteomes" id="UP001316803">
    <property type="component" value="Unassembled WGS sequence"/>
</dbReference>
<keyword evidence="2" id="KW-1185">Reference proteome</keyword>
<proteinExistence type="predicted"/>
<sequence>MADAYHHPSSIPTTLSELQTSVLAASEAKDDVEVQDDSAPQGYPDLEMMQDQAQENNTWVDFFYENALVTLDDGSQWGYLDPICEERDDTSPREDASLARAVYKCVELKDGEEGKEAVTKIYLQTHGSEHQQCPTWVVQEIAALRQLSQARQAGQDVPAPTLIGVATKRQQWWSWVPGGFCVILVMDLVPGTQFDPDEFHNQPEARQAKVRAAFKKSLMEIWSAGVYPTDEGLRNVLWHEDEQRCYIVDMEGAHCSKYPNSGGFVDAVQFYVLGFTKALYDERLDACSQDEWTDTSSEDGEPEIVAARS</sequence>
<accession>A0AAN8I1A1</accession>
<dbReference type="AlphaFoldDB" id="A0AAN8I1A1"/>
<evidence type="ECO:0000313" key="1">
    <source>
        <dbReference type="EMBL" id="KAK5948482.1"/>
    </source>
</evidence>
<gene>
    <name evidence="1" type="ORF">OHC33_010516</name>
</gene>
<dbReference type="EMBL" id="JAKLMC020000047">
    <property type="protein sequence ID" value="KAK5948482.1"/>
    <property type="molecule type" value="Genomic_DNA"/>
</dbReference>
<protein>
    <submittedName>
        <fullName evidence="1">Uncharacterized protein</fullName>
    </submittedName>
</protein>